<dbReference type="AlphaFoldDB" id="C0N5M5"/>
<dbReference type="OrthoDB" id="329419at2"/>
<dbReference type="EMBL" id="GG657897">
    <property type="protein sequence ID" value="EEF79964.1"/>
    <property type="molecule type" value="Genomic_DNA"/>
</dbReference>
<sequence length="136" mass="15361">MKKKWIVVAESSRARIFSVESRTSPLKELDAMVHPGTPVTEQSFGLEGHHGGRHPLESRLEPKEVETLHFAHDLGEHLETARRSGDYNDLVLISSPGFLGKLKQHLGTVTLKNISQTINKNLIHKSESEIRNYLFQ</sequence>
<protein>
    <recommendedName>
        <fullName evidence="3">Host attachment protein</fullName>
    </recommendedName>
</protein>
<evidence type="ECO:0000313" key="1">
    <source>
        <dbReference type="EMBL" id="EEF79964.1"/>
    </source>
</evidence>
<evidence type="ECO:0000313" key="2">
    <source>
        <dbReference type="Proteomes" id="UP000004679"/>
    </source>
</evidence>
<name>C0N5M5_9GAMM</name>
<proteinExistence type="predicted"/>
<gene>
    <name evidence="1" type="ORF">MDMS009_1515</name>
</gene>
<dbReference type="Pfam" id="PF10116">
    <property type="entry name" value="Host_attach"/>
    <property type="match status" value="1"/>
</dbReference>
<dbReference type="RefSeq" id="WP_008291060.1">
    <property type="nucleotide sequence ID" value="NZ_GG657897.1"/>
</dbReference>
<dbReference type="Proteomes" id="UP000004679">
    <property type="component" value="Unassembled WGS sequence"/>
</dbReference>
<organism evidence="1 2">
    <name type="scientific">Methylophaga thiooxydans DMS010</name>
    <dbReference type="NCBI Taxonomy" id="637616"/>
    <lineage>
        <taxon>Bacteria</taxon>
        <taxon>Pseudomonadati</taxon>
        <taxon>Pseudomonadota</taxon>
        <taxon>Gammaproteobacteria</taxon>
        <taxon>Thiotrichales</taxon>
        <taxon>Piscirickettsiaceae</taxon>
        <taxon>Methylophaga</taxon>
    </lineage>
</organism>
<keyword evidence="2" id="KW-1185">Reference proteome</keyword>
<dbReference type="HOGENOM" id="CLU_105864_2_0_6"/>
<dbReference type="InterPro" id="IPR019291">
    <property type="entry name" value="Host_attachment_protein"/>
</dbReference>
<evidence type="ECO:0008006" key="3">
    <source>
        <dbReference type="Google" id="ProtNLM"/>
    </source>
</evidence>
<accession>C0N5M5</accession>
<reference evidence="1 2" key="1">
    <citation type="journal article" date="2011" name="J. Bacteriol.">
        <title>Draft genome sequence of the chemolithoheterotrophic, halophilic methylotroph Methylophaga thiooxydans DMS010.</title>
        <authorList>
            <person name="Boden R."/>
            <person name="Ferriera S."/>
            <person name="Johnson J."/>
            <person name="Kelly D.P."/>
            <person name="Murrell J.C."/>
            <person name="Schafer H."/>
        </authorList>
    </citation>
    <scope>NUCLEOTIDE SEQUENCE [LARGE SCALE GENOMIC DNA]</scope>
    <source>
        <strain evidence="1 2">DMS010</strain>
    </source>
</reference>